<reference evidence="2 3" key="1">
    <citation type="submission" date="2015-08" db="EMBL/GenBank/DDBJ databases">
        <title>Next Generation Sequencing and Analysis of the Genome of Puccinia sorghi L Schw, the Causal Agent of Maize Common Rust.</title>
        <authorList>
            <person name="Rochi L."/>
            <person name="Burguener G."/>
            <person name="Darino M."/>
            <person name="Turjanski A."/>
            <person name="Kreff E."/>
            <person name="Dieguez M.J."/>
            <person name="Sacco F."/>
        </authorList>
    </citation>
    <scope>NUCLEOTIDE SEQUENCE [LARGE SCALE GENOMIC DNA]</scope>
    <source>
        <strain evidence="2 3">RO10H11247</strain>
    </source>
</reference>
<feature type="transmembrane region" description="Helical" evidence="1">
    <location>
        <begin position="182"/>
        <end position="204"/>
    </location>
</feature>
<organism evidence="2 3">
    <name type="scientific">Puccinia sorghi</name>
    <dbReference type="NCBI Taxonomy" id="27349"/>
    <lineage>
        <taxon>Eukaryota</taxon>
        <taxon>Fungi</taxon>
        <taxon>Dikarya</taxon>
        <taxon>Basidiomycota</taxon>
        <taxon>Pucciniomycotina</taxon>
        <taxon>Pucciniomycetes</taxon>
        <taxon>Pucciniales</taxon>
        <taxon>Pucciniaceae</taxon>
        <taxon>Puccinia</taxon>
    </lineage>
</organism>
<proteinExistence type="predicted"/>
<accession>A0A0L6VNE6</accession>
<name>A0A0L6VNE6_9BASI</name>
<evidence type="ECO:0000313" key="2">
    <source>
        <dbReference type="EMBL" id="KNZ62107.1"/>
    </source>
</evidence>
<sequence length="527" mass="60437">MENHHQPLGLSPSIISTSGMENHHQPFGLSPSRISTSDVPAQLFSPNNYHMVEVFVPFSGIQLSFNHSRILIYGSKKKLKALTLEFQGNHFELNLICLKLERLASIYINPPPLHHKVEIKAPKCEQKISPPHPCSCLGSRTPSLGGYLVVVLFSGTIACENYLIFIINLNTNKKPIYIRNQILLHSIFFLILTKTLFWLSFSLIPPENFPVLNFKVLINPKDKKDILFIVEWFCREIYQQVFIKNMNYGTQHQVLAIVPWCIFYSCAQDCYRDDLAQIINRENSWERNLHTSVGRVLYRLSIIHLSNTNLTKKSNIILVKSETGFHFDRIGQDMWVGPIICHIGYDKQETLNNSSCSDHWGQLSLFYGGWKVRLPIICFSGSFFRKTSIFLKMEDPLSPIRTHDNVIVSPNYFVNVDSRKELKFQRTSAFADIGASPYPGGGVRFRPESFTPVNKKCPSLDTNFFYSILCILLITSKNQVCTRLGWLRSVLSLLCLTAHLSSEDIPKISKRFYFDCCFINSNHWEPS</sequence>
<gene>
    <name evidence="2" type="ORF">VP01_1312g1</name>
</gene>
<evidence type="ECO:0000313" key="3">
    <source>
        <dbReference type="Proteomes" id="UP000037035"/>
    </source>
</evidence>
<keyword evidence="3" id="KW-1185">Reference proteome</keyword>
<dbReference type="VEuPathDB" id="FungiDB:VP01_1312g1"/>
<comment type="caution">
    <text evidence="2">The sequence shown here is derived from an EMBL/GenBank/DDBJ whole genome shotgun (WGS) entry which is preliminary data.</text>
</comment>
<dbReference type="EMBL" id="LAVV01003477">
    <property type="protein sequence ID" value="KNZ62107.1"/>
    <property type="molecule type" value="Genomic_DNA"/>
</dbReference>
<dbReference type="AlphaFoldDB" id="A0A0L6VNE6"/>
<dbReference type="Proteomes" id="UP000037035">
    <property type="component" value="Unassembled WGS sequence"/>
</dbReference>
<keyword evidence="1" id="KW-0812">Transmembrane</keyword>
<keyword evidence="1" id="KW-1133">Transmembrane helix</keyword>
<feature type="transmembrane region" description="Helical" evidence="1">
    <location>
        <begin position="144"/>
        <end position="170"/>
    </location>
</feature>
<evidence type="ECO:0000256" key="1">
    <source>
        <dbReference type="SAM" id="Phobius"/>
    </source>
</evidence>
<keyword evidence="1" id="KW-0472">Membrane</keyword>
<protein>
    <submittedName>
        <fullName evidence="2">Uncharacterized protein</fullName>
    </submittedName>
</protein>